<reference evidence="8 9" key="1">
    <citation type="submission" date="2019-08" db="EMBL/GenBank/DDBJ databases">
        <title>Complete genome sequence of Terriglobus albidus strain ORNL.</title>
        <authorList>
            <person name="Podar M."/>
        </authorList>
    </citation>
    <scope>NUCLEOTIDE SEQUENCE [LARGE SCALE GENOMIC DNA]</scope>
    <source>
        <strain evidence="8 9">ORNL</strain>
    </source>
</reference>
<keyword evidence="2" id="KW-0378">Hydrolase</keyword>
<dbReference type="PRINTS" id="PR00132">
    <property type="entry name" value="GLHYDRLASE2"/>
</dbReference>
<dbReference type="Gene3D" id="3.20.20.80">
    <property type="entry name" value="Glycosidases"/>
    <property type="match status" value="1"/>
</dbReference>
<dbReference type="GO" id="GO:0005975">
    <property type="term" value="P:carbohydrate metabolic process"/>
    <property type="evidence" value="ECO:0007669"/>
    <property type="project" value="InterPro"/>
</dbReference>
<dbReference type="PANTHER" id="PTHR42732">
    <property type="entry name" value="BETA-GALACTOSIDASE"/>
    <property type="match status" value="1"/>
</dbReference>
<keyword evidence="3" id="KW-0326">Glycosidase</keyword>
<dbReference type="InterPro" id="IPR006104">
    <property type="entry name" value="Glyco_hydro_2_N"/>
</dbReference>
<dbReference type="EMBL" id="CP042806">
    <property type="protein sequence ID" value="QEE30294.1"/>
    <property type="molecule type" value="Genomic_DNA"/>
</dbReference>
<comment type="similarity">
    <text evidence="1">Belongs to the glycosyl hydrolase 2 family.</text>
</comment>
<dbReference type="InterPro" id="IPR013783">
    <property type="entry name" value="Ig-like_fold"/>
</dbReference>
<dbReference type="OrthoDB" id="9762066at2"/>
<dbReference type="SUPFAM" id="SSF49303">
    <property type="entry name" value="beta-Galactosidase/glucuronidase domain"/>
    <property type="match status" value="1"/>
</dbReference>
<dbReference type="InterPro" id="IPR006101">
    <property type="entry name" value="Glyco_hydro_2"/>
</dbReference>
<protein>
    <submittedName>
        <fullName evidence="8">Beta-galactosidase</fullName>
    </submittedName>
</protein>
<dbReference type="Gene3D" id="2.60.120.260">
    <property type="entry name" value="Galactose-binding domain-like"/>
    <property type="match status" value="1"/>
</dbReference>
<dbReference type="SUPFAM" id="SSF51445">
    <property type="entry name" value="(Trans)glycosidases"/>
    <property type="match status" value="1"/>
</dbReference>
<organism evidence="8 9">
    <name type="scientific">Terriglobus albidus</name>
    <dbReference type="NCBI Taxonomy" id="1592106"/>
    <lineage>
        <taxon>Bacteria</taxon>
        <taxon>Pseudomonadati</taxon>
        <taxon>Acidobacteriota</taxon>
        <taxon>Terriglobia</taxon>
        <taxon>Terriglobales</taxon>
        <taxon>Acidobacteriaceae</taxon>
        <taxon>Terriglobus</taxon>
    </lineage>
</organism>
<evidence type="ECO:0000256" key="1">
    <source>
        <dbReference type="ARBA" id="ARBA00007401"/>
    </source>
</evidence>
<feature type="domain" description="Glycoside hydrolase family 2 immunoglobulin-like beta-sandwich" evidence="5">
    <location>
        <begin position="183"/>
        <end position="280"/>
    </location>
</feature>
<dbReference type="Pfam" id="PF02837">
    <property type="entry name" value="Glyco_hydro_2_N"/>
    <property type="match status" value="1"/>
</dbReference>
<dbReference type="GO" id="GO:0004553">
    <property type="term" value="F:hydrolase activity, hydrolyzing O-glycosyl compounds"/>
    <property type="evidence" value="ECO:0007669"/>
    <property type="project" value="InterPro"/>
</dbReference>
<dbReference type="AlphaFoldDB" id="A0A5B9EF09"/>
<dbReference type="PROSITE" id="PS51257">
    <property type="entry name" value="PROKAR_LIPOPROTEIN"/>
    <property type="match status" value="1"/>
</dbReference>
<keyword evidence="9" id="KW-1185">Reference proteome</keyword>
<evidence type="ECO:0000313" key="9">
    <source>
        <dbReference type="Proteomes" id="UP000321820"/>
    </source>
</evidence>
<evidence type="ECO:0000259" key="7">
    <source>
        <dbReference type="Pfam" id="PF02837"/>
    </source>
</evidence>
<evidence type="ECO:0000259" key="6">
    <source>
        <dbReference type="Pfam" id="PF02836"/>
    </source>
</evidence>
<dbReference type="Pfam" id="PF02836">
    <property type="entry name" value="Glyco_hydro_2_C"/>
    <property type="match status" value="1"/>
</dbReference>
<evidence type="ECO:0000256" key="4">
    <source>
        <dbReference type="SAM" id="SignalP"/>
    </source>
</evidence>
<feature type="chain" id="PRO_5023097121" evidence="4">
    <location>
        <begin position="21"/>
        <end position="570"/>
    </location>
</feature>
<dbReference type="InterPro" id="IPR017853">
    <property type="entry name" value="GH"/>
</dbReference>
<dbReference type="Proteomes" id="UP000321820">
    <property type="component" value="Chromosome"/>
</dbReference>
<dbReference type="InterPro" id="IPR006103">
    <property type="entry name" value="Glyco_hydro_2_cat"/>
</dbReference>
<dbReference type="RefSeq" id="WP_147649563.1">
    <property type="nucleotide sequence ID" value="NZ_CP042806.1"/>
</dbReference>
<evidence type="ECO:0000256" key="2">
    <source>
        <dbReference type="ARBA" id="ARBA00022801"/>
    </source>
</evidence>
<dbReference type="InterPro" id="IPR008979">
    <property type="entry name" value="Galactose-bd-like_sf"/>
</dbReference>
<feature type="domain" description="Glycoside hydrolase family 2 catalytic" evidence="6">
    <location>
        <begin position="284"/>
        <end position="529"/>
    </location>
</feature>
<dbReference type="PANTHER" id="PTHR42732:SF1">
    <property type="entry name" value="BETA-MANNOSIDASE"/>
    <property type="match status" value="1"/>
</dbReference>
<dbReference type="SUPFAM" id="SSF49785">
    <property type="entry name" value="Galactose-binding domain-like"/>
    <property type="match status" value="1"/>
</dbReference>
<feature type="signal peptide" evidence="4">
    <location>
        <begin position="1"/>
        <end position="20"/>
    </location>
</feature>
<dbReference type="KEGG" id="talb:FTW19_21305"/>
<proteinExistence type="inferred from homology"/>
<feature type="domain" description="Glycosyl hydrolases family 2 sugar binding" evidence="7">
    <location>
        <begin position="58"/>
        <end position="129"/>
    </location>
</feature>
<evidence type="ECO:0000259" key="5">
    <source>
        <dbReference type="Pfam" id="PF00703"/>
    </source>
</evidence>
<dbReference type="Gene3D" id="2.60.40.10">
    <property type="entry name" value="Immunoglobulins"/>
    <property type="match status" value="1"/>
</dbReference>
<dbReference type="InterPro" id="IPR051913">
    <property type="entry name" value="GH2_Domain-Containing"/>
</dbReference>
<keyword evidence="4" id="KW-0732">Signal</keyword>
<evidence type="ECO:0000256" key="3">
    <source>
        <dbReference type="ARBA" id="ARBA00023295"/>
    </source>
</evidence>
<accession>A0A5B9EF09</accession>
<dbReference type="InterPro" id="IPR006102">
    <property type="entry name" value="Ig-like_GH2"/>
</dbReference>
<dbReference type="Pfam" id="PF00703">
    <property type="entry name" value="Glyco_hydro_2"/>
    <property type="match status" value="1"/>
</dbReference>
<gene>
    <name evidence="8" type="ORF">FTW19_21305</name>
</gene>
<dbReference type="InterPro" id="IPR036156">
    <property type="entry name" value="Beta-gal/glucu_dom_sf"/>
</dbReference>
<name>A0A5B9EF09_9BACT</name>
<sequence>MKRIALLALTLFLSCRFVHATTKIDLDGAGWSFRTTLEEQWKPVSVPHSWLVDEGHEKYIGHAMYHRDFDMPALPAGKIARLHFDAVYDVAQVWVNGKLAGTHEGGYTAFDLDITRLVHPGKNFVVVDVDNTPTFTSIPALATGHPSTDKFTPDGVGKATIVGWLPYGGIVRPVHIEIGDPVYFRSVKVDADPDLKTGAATITVRATLHNAGERAASATVKGEAAGLTAGFRAVNVPANGDASVTWKGTLNSAHLWSVRDPFLYDAKLQVADDEFTAHVGVRKVQVSGTRLLLNGKEVHLNGANRVSEDMKEGLRESDAIVERDLSDMLADNMRMMRIAHYPQTQAVLDFADRHGMLLIPEAGNWNFSAWQMGDAGIRARWKQQMQEMMEQDWNHPSVVAWSVGNEYESYTQEGRDWTRDMRAFTLGLDATRLITFASRYTGDAAVKTGTDEASQYCDFVSINVYGDYARRFDRAHELFPDKPIFVTEFGKMGEPGIHDPQRIADITEAMTAIKQRPYMIGGSLWTWNDYRSFIRGTPADGIRRWGVVNTERERRDSWKVVQKLFETDLP</sequence>
<evidence type="ECO:0000313" key="8">
    <source>
        <dbReference type="EMBL" id="QEE30294.1"/>
    </source>
</evidence>